<evidence type="ECO:0000256" key="3">
    <source>
        <dbReference type="RuleBase" id="RU003560"/>
    </source>
</evidence>
<proteinExistence type="inferred from homology"/>
<dbReference type="EMBL" id="JAOWKW010000011">
    <property type="protein sequence ID" value="MCV2879853.1"/>
    <property type="molecule type" value="Genomic_DNA"/>
</dbReference>
<keyword evidence="2 3" id="KW-0663">Pyridoxal phosphate</keyword>
<dbReference type="Pfam" id="PF00202">
    <property type="entry name" value="Aminotran_3"/>
    <property type="match status" value="1"/>
</dbReference>
<dbReference type="GO" id="GO:0008483">
    <property type="term" value="F:transaminase activity"/>
    <property type="evidence" value="ECO:0007669"/>
    <property type="project" value="UniProtKB-KW"/>
</dbReference>
<dbReference type="InterPro" id="IPR005814">
    <property type="entry name" value="Aminotrans_3"/>
</dbReference>
<evidence type="ECO:0000313" key="5">
    <source>
        <dbReference type="Proteomes" id="UP001526166"/>
    </source>
</evidence>
<dbReference type="NCBIfam" id="NF005453">
    <property type="entry name" value="PRK07046.1"/>
    <property type="match status" value="1"/>
</dbReference>
<dbReference type="Gene3D" id="3.90.1150.10">
    <property type="entry name" value="Aspartate Aminotransferase, domain 1"/>
    <property type="match status" value="1"/>
</dbReference>
<dbReference type="Gene3D" id="3.40.640.10">
    <property type="entry name" value="Type I PLP-dependent aspartate aminotransferase-like (Major domain)"/>
    <property type="match status" value="1"/>
</dbReference>
<dbReference type="PANTHER" id="PTHR43713:SF3">
    <property type="entry name" value="GLUTAMATE-1-SEMIALDEHYDE 2,1-AMINOMUTASE 1, CHLOROPLASTIC-RELATED"/>
    <property type="match status" value="1"/>
</dbReference>
<accession>A0ABT3A1M0</accession>
<protein>
    <submittedName>
        <fullName evidence="4">Aspartate aminotransferase family protein</fullName>
    </submittedName>
</protein>
<dbReference type="SUPFAM" id="SSF53383">
    <property type="entry name" value="PLP-dependent transferases"/>
    <property type="match status" value="1"/>
</dbReference>
<comment type="cofactor">
    <cofactor evidence="1">
        <name>pyridoxal 5'-phosphate</name>
        <dbReference type="ChEBI" id="CHEBI:597326"/>
    </cofactor>
</comment>
<dbReference type="InterPro" id="IPR015421">
    <property type="entry name" value="PyrdxlP-dep_Trfase_major"/>
</dbReference>
<keyword evidence="4" id="KW-0808">Transferase</keyword>
<keyword evidence="5" id="KW-1185">Reference proteome</keyword>
<comment type="similarity">
    <text evidence="3">Belongs to the class-III pyridoxal-phosphate-dependent aminotransferase family.</text>
</comment>
<keyword evidence="4" id="KW-0032">Aminotransferase</keyword>
<evidence type="ECO:0000256" key="2">
    <source>
        <dbReference type="ARBA" id="ARBA00022898"/>
    </source>
</evidence>
<organism evidence="4 5">
    <name type="scientific">Sedimentimonas flavescens</name>
    <dbReference type="NCBI Taxonomy" id="2851012"/>
    <lineage>
        <taxon>Bacteria</taxon>
        <taxon>Pseudomonadati</taxon>
        <taxon>Pseudomonadota</taxon>
        <taxon>Alphaproteobacteria</taxon>
        <taxon>Rhodobacterales</taxon>
        <taxon>Rhodobacter group</taxon>
        <taxon>Sedimentimonas</taxon>
    </lineage>
</organism>
<reference evidence="4 5" key="1">
    <citation type="submission" date="2022-10" db="EMBL/GenBank/DDBJ databases">
        <title>Sinirhodobacter sp. nov., isolated from ocean surface sediments.</title>
        <authorList>
            <person name="He W."/>
            <person name="Wang L."/>
            <person name="Zhang D.-F."/>
        </authorList>
    </citation>
    <scope>NUCLEOTIDE SEQUENCE [LARGE SCALE GENOMIC DNA]</scope>
    <source>
        <strain evidence="4 5">WL0115</strain>
    </source>
</reference>
<evidence type="ECO:0000256" key="1">
    <source>
        <dbReference type="ARBA" id="ARBA00001933"/>
    </source>
</evidence>
<dbReference type="InterPro" id="IPR015422">
    <property type="entry name" value="PyrdxlP-dep_Trfase_small"/>
</dbReference>
<evidence type="ECO:0000313" key="4">
    <source>
        <dbReference type="EMBL" id="MCV2879853.1"/>
    </source>
</evidence>
<dbReference type="InterPro" id="IPR015424">
    <property type="entry name" value="PyrdxlP-dep_Trfase"/>
</dbReference>
<sequence length="456" mass="48340">MGQDMIGGVSAARIAEFAAFEGERYRAARPRTRAALDAGAKGYLGGVPMHWMRDWPQPFPMLVARAKGSVIEDIDGHRIDDFCLGDTGSMFGHSPPPVARAIRAQSGQGLTYMLPTEAALAAGQLLSERFGPMRWQIATTATDANRFALRVARAVTGKTKVLVFNGCYHGTVDDAMVRLHDGQTEARPGLVGQVADLTQLAVAAEFNDLASVEAALAKGDVAAILTEPVMTNSCMVLPAPGFHAGLRELATRYDALLIIDETHTISSGLGGYTRVHGLNPDIFVVGKCVAGGMPTAVWGVSDAVAARFADYDASRPSGHSGMGTTLSANPMQFACLVANLSEVMTPENYARMEAGAARLSAGLTKQVERFGAPWHVVRVGARVEFICAPGPLQNGAEAEGAHKPALEAAIHRGLLNRGCLIAPFHNMMLISPVTTKAQIDRLVAAFADVLGHLFET</sequence>
<name>A0ABT3A1M0_9RHOB</name>
<dbReference type="RefSeq" id="WP_263848319.1">
    <property type="nucleotide sequence ID" value="NZ_JAOWKW010000011.1"/>
</dbReference>
<dbReference type="Proteomes" id="UP001526166">
    <property type="component" value="Unassembled WGS sequence"/>
</dbReference>
<dbReference type="PANTHER" id="PTHR43713">
    <property type="entry name" value="GLUTAMATE-1-SEMIALDEHYDE 2,1-AMINOMUTASE"/>
    <property type="match status" value="1"/>
</dbReference>
<comment type="caution">
    <text evidence="4">The sequence shown here is derived from an EMBL/GenBank/DDBJ whole genome shotgun (WGS) entry which is preliminary data.</text>
</comment>
<gene>
    <name evidence="4" type="ORF">OE699_13455</name>
</gene>